<name>A0A7R9LES2_9ACAR</name>
<accession>A0A7R9LES2</accession>
<dbReference type="PANTHER" id="PTHR24300:SF375">
    <property type="entry name" value="CYTOCHROME P450 FAMILY"/>
    <property type="match status" value="1"/>
</dbReference>
<dbReference type="GO" id="GO:0016712">
    <property type="term" value="F:oxidoreductase activity, acting on paired donors, with incorporation or reduction of molecular oxygen, reduced flavin or flavoprotein as one donor, and incorporation of one atom of oxygen"/>
    <property type="evidence" value="ECO:0007669"/>
    <property type="project" value="TreeGrafter"/>
</dbReference>
<dbReference type="PANTHER" id="PTHR24300">
    <property type="entry name" value="CYTOCHROME P450 508A4-RELATED"/>
    <property type="match status" value="1"/>
</dbReference>
<dbReference type="InterPro" id="IPR036396">
    <property type="entry name" value="Cyt_P450_sf"/>
</dbReference>
<dbReference type="GO" id="GO:0006082">
    <property type="term" value="P:organic acid metabolic process"/>
    <property type="evidence" value="ECO:0007669"/>
    <property type="project" value="TreeGrafter"/>
</dbReference>
<dbReference type="InterPro" id="IPR001128">
    <property type="entry name" value="Cyt_P450"/>
</dbReference>
<comment type="similarity">
    <text evidence="1">Belongs to the cytochrome P450 family.</text>
</comment>
<dbReference type="GO" id="GO:0005737">
    <property type="term" value="C:cytoplasm"/>
    <property type="evidence" value="ECO:0007669"/>
    <property type="project" value="TreeGrafter"/>
</dbReference>
<dbReference type="GO" id="GO:0005506">
    <property type="term" value="F:iron ion binding"/>
    <property type="evidence" value="ECO:0007669"/>
    <property type="project" value="InterPro"/>
</dbReference>
<dbReference type="Pfam" id="PF00067">
    <property type="entry name" value="p450"/>
    <property type="match status" value="1"/>
</dbReference>
<dbReference type="PRINTS" id="PR00463">
    <property type="entry name" value="EP450I"/>
</dbReference>
<gene>
    <name evidence="5" type="ORF">OSB1V03_LOCUS18172</name>
</gene>
<evidence type="ECO:0000313" key="5">
    <source>
        <dbReference type="EMBL" id="CAD7640351.1"/>
    </source>
</evidence>
<dbReference type="EMBL" id="OC878032">
    <property type="protein sequence ID" value="CAD7640351.1"/>
    <property type="molecule type" value="Genomic_DNA"/>
</dbReference>
<dbReference type="AlphaFoldDB" id="A0A7R9LES2"/>
<dbReference type="GO" id="GO:0020037">
    <property type="term" value="F:heme binding"/>
    <property type="evidence" value="ECO:0007669"/>
    <property type="project" value="InterPro"/>
</dbReference>
<evidence type="ECO:0000256" key="1">
    <source>
        <dbReference type="ARBA" id="ARBA00010617"/>
    </source>
</evidence>
<dbReference type="Gene3D" id="1.10.630.10">
    <property type="entry name" value="Cytochrome P450"/>
    <property type="match status" value="1"/>
</dbReference>
<dbReference type="EMBL" id="CAJPIZ010023457">
    <property type="protein sequence ID" value="CAG2118220.1"/>
    <property type="molecule type" value="Genomic_DNA"/>
</dbReference>
<keyword evidence="3" id="KW-0408">Iron</keyword>
<evidence type="ECO:0000256" key="3">
    <source>
        <dbReference type="ARBA" id="ARBA00023004"/>
    </source>
</evidence>
<evidence type="ECO:0000256" key="4">
    <source>
        <dbReference type="ARBA" id="ARBA00023033"/>
    </source>
</evidence>
<evidence type="ECO:0000256" key="2">
    <source>
        <dbReference type="ARBA" id="ARBA00022723"/>
    </source>
</evidence>
<dbReference type="OrthoDB" id="6513702at2759"/>
<dbReference type="InterPro" id="IPR050182">
    <property type="entry name" value="Cytochrome_P450_fam2"/>
</dbReference>
<protein>
    <recommendedName>
        <fullName evidence="7">Cytochrome P450</fullName>
    </recommendedName>
</protein>
<reference evidence="5" key="1">
    <citation type="submission" date="2020-11" db="EMBL/GenBank/DDBJ databases">
        <authorList>
            <person name="Tran Van P."/>
        </authorList>
    </citation>
    <scope>NUCLEOTIDE SEQUENCE</scope>
</reference>
<evidence type="ECO:0000313" key="6">
    <source>
        <dbReference type="Proteomes" id="UP000759131"/>
    </source>
</evidence>
<sequence length="102" mass="11728">MPFTQAFINESFRFKTLLPLNLMRSSVENSSILGNFIPKNTRVLANIWAVHNDPKVWLNPQIFNPNRFLTDDGKEVIKIDALIPFSTGKEILKTIPLVKQFK</sequence>
<proteinExistence type="inferred from homology"/>
<dbReference type="SUPFAM" id="SSF48264">
    <property type="entry name" value="Cytochrome P450"/>
    <property type="match status" value="1"/>
</dbReference>
<keyword evidence="6" id="KW-1185">Reference proteome</keyword>
<keyword evidence="4" id="KW-0560">Oxidoreductase</keyword>
<dbReference type="GO" id="GO:0006805">
    <property type="term" value="P:xenobiotic metabolic process"/>
    <property type="evidence" value="ECO:0007669"/>
    <property type="project" value="TreeGrafter"/>
</dbReference>
<evidence type="ECO:0008006" key="7">
    <source>
        <dbReference type="Google" id="ProtNLM"/>
    </source>
</evidence>
<dbReference type="InterPro" id="IPR002401">
    <property type="entry name" value="Cyt_P450_E_grp-I"/>
</dbReference>
<keyword evidence="2" id="KW-0479">Metal-binding</keyword>
<organism evidence="5">
    <name type="scientific">Medioppia subpectinata</name>
    <dbReference type="NCBI Taxonomy" id="1979941"/>
    <lineage>
        <taxon>Eukaryota</taxon>
        <taxon>Metazoa</taxon>
        <taxon>Ecdysozoa</taxon>
        <taxon>Arthropoda</taxon>
        <taxon>Chelicerata</taxon>
        <taxon>Arachnida</taxon>
        <taxon>Acari</taxon>
        <taxon>Acariformes</taxon>
        <taxon>Sarcoptiformes</taxon>
        <taxon>Oribatida</taxon>
        <taxon>Brachypylina</taxon>
        <taxon>Oppioidea</taxon>
        <taxon>Oppiidae</taxon>
        <taxon>Medioppia</taxon>
    </lineage>
</organism>
<dbReference type="Proteomes" id="UP000759131">
    <property type="component" value="Unassembled WGS sequence"/>
</dbReference>
<keyword evidence="4" id="KW-0503">Monooxygenase</keyword>